<feature type="region of interest" description="Disordered" evidence="1">
    <location>
        <begin position="72"/>
        <end position="129"/>
    </location>
</feature>
<dbReference type="AlphaFoldDB" id="A0A3A4AEE7"/>
<keyword evidence="2" id="KW-0472">Membrane</keyword>
<evidence type="ECO:0000313" key="3">
    <source>
        <dbReference type="EMBL" id="RJL24023.1"/>
    </source>
</evidence>
<proteinExistence type="predicted"/>
<name>A0A3A4AEE7_9ACTN</name>
<accession>A0A3A4AEE7</accession>
<evidence type="ECO:0000313" key="4">
    <source>
        <dbReference type="Proteomes" id="UP000265768"/>
    </source>
</evidence>
<feature type="compositionally biased region" description="Pro residues" evidence="1">
    <location>
        <begin position="74"/>
        <end position="96"/>
    </location>
</feature>
<dbReference type="EMBL" id="QZEY01000017">
    <property type="protein sequence ID" value="RJL24023.1"/>
    <property type="molecule type" value="Genomic_DNA"/>
</dbReference>
<gene>
    <name evidence="3" type="ORF">D5H75_31855</name>
</gene>
<feature type="transmembrane region" description="Helical" evidence="2">
    <location>
        <begin position="40"/>
        <end position="57"/>
    </location>
</feature>
<evidence type="ECO:0000256" key="2">
    <source>
        <dbReference type="SAM" id="Phobius"/>
    </source>
</evidence>
<keyword evidence="2" id="KW-0812">Transmembrane</keyword>
<comment type="caution">
    <text evidence="3">The sequence shown here is derived from an EMBL/GenBank/DDBJ whole genome shotgun (WGS) entry which is preliminary data.</text>
</comment>
<evidence type="ECO:0000256" key="1">
    <source>
        <dbReference type="SAM" id="MobiDB-lite"/>
    </source>
</evidence>
<keyword evidence="2" id="KW-1133">Transmembrane helix</keyword>
<protein>
    <submittedName>
        <fullName evidence="3">Uncharacterized protein</fullName>
    </submittedName>
</protein>
<reference evidence="3 4" key="1">
    <citation type="submission" date="2018-09" db="EMBL/GenBank/DDBJ databases">
        <title>YIM 75507 draft genome.</title>
        <authorList>
            <person name="Tang S."/>
            <person name="Feng Y."/>
        </authorList>
    </citation>
    <scope>NUCLEOTIDE SEQUENCE [LARGE SCALE GENOMIC DNA]</scope>
    <source>
        <strain evidence="3 4">YIM 75507</strain>
    </source>
</reference>
<sequence length="227" mass="23383">MPHRPCGERSLLMGNLTDAARKGFNKRKKPWHDFAMPNSWPLWTVAAVVLFGGWMVYQVAFAGHPQAPAQEIAVPPPPPVTAPATAPPATVPPSAAPTPDGSGQGAAGERDFTASSPVQVPVTGTDRRAPVPQGALNVAKAAALATANGRWEGIPTAGTPAPPADPAPQAALAGDVSVMDPAITGDGTYVFTLTLDPDAAGGRMPYQTKVTVQRGRQGQQGYLALVS</sequence>
<keyword evidence="4" id="KW-1185">Reference proteome</keyword>
<dbReference type="Proteomes" id="UP000265768">
    <property type="component" value="Unassembled WGS sequence"/>
</dbReference>
<organism evidence="3 4">
    <name type="scientific">Bailinhaonella thermotolerans</name>
    <dbReference type="NCBI Taxonomy" id="1070861"/>
    <lineage>
        <taxon>Bacteria</taxon>
        <taxon>Bacillati</taxon>
        <taxon>Actinomycetota</taxon>
        <taxon>Actinomycetes</taxon>
        <taxon>Streptosporangiales</taxon>
        <taxon>Streptosporangiaceae</taxon>
        <taxon>Bailinhaonella</taxon>
    </lineage>
</organism>